<reference evidence="3" key="1">
    <citation type="journal article" date="2021" name="Nat. Commun.">
        <title>Genetic determinants of endophytism in the Arabidopsis root mycobiome.</title>
        <authorList>
            <person name="Mesny F."/>
            <person name="Miyauchi S."/>
            <person name="Thiergart T."/>
            <person name="Pickel B."/>
            <person name="Atanasova L."/>
            <person name="Karlsson M."/>
            <person name="Huettel B."/>
            <person name="Barry K.W."/>
            <person name="Haridas S."/>
            <person name="Chen C."/>
            <person name="Bauer D."/>
            <person name="Andreopoulos W."/>
            <person name="Pangilinan J."/>
            <person name="LaButti K."/>
            <person name="Riley R."/>
            <person name="Lipzen A."/>
            <person name="Clum A."/>
            <person name="Drula E."/>
            <person name="Henrissat B."/>
            <person name="Kohler A."/>
            <person name="Grigoriev I.V."/>
            <person name="Martin F.M."/>
            <person name="Hacquard S."/>
        </authorList>
    </citation>
    <scope>NUCLEOTIDE SEQUENCE</scope>
    <source>
        <strain evidence="3">MPI-SDFR-AT-0120</strain>
    </source>
</reference>
<accession>A0A8K0VU68</accession>
<evidence type="ECO:0000313" key="4">
    <source>
        <dbReference type="Proteomes" id="UP000813461"/>
    </source>
</evidence>
<dbReference type="Proteomes" id="UP000813461">
    <property type="component" value="Unassembled WGS sequence"/>
</dbReference>
<feature type="compositionally biased region" description="Basic and acidic residues" evidence="1">
    <location>
        <begin position="418"/>
        <end position="427"/>
    </location>
</feature>
<sequence length="427" mass="47491">MRDSITFRRVTTCAPIKADQYATGWQDNLTEAYTGKGMTSVKFYEFGKGETGCVATPAKQTTNATTFCVSQWMKDSLTGAYLTTANTAYVAMANASDFVPIPDFSMNNADVTLLSIFNQAIYTAKVDDALFNAQNASSKNSQFYTATHDLSVLACMEQYQFCNPRTDKCTNLTGLYATQDAVNNGGLELSGRQQAAFKILWQAGWAMALQWTAKLMNSRVLLAQDWVFTTTATGSGPLQSDQWQRESFNLHNLSLAVFQHRLNQYAAPETFQLSSNLNAADHLDVPTDPDMLDLCKRQRILTSKYYNVSVLGMSIILAVGTLLIIVSQVVEKIWFGYFNPESRLSKQADWTQTGTLQLHRQALEARGIGSWDRKNQDFPVMDAPGTTFIGLGAREERIGQMQEDDKSPYHLVTGEVSTDEKQGFRSP</sequence>
<dbReference type="AlphaFoldDB" id="A0A8K0VU68"/>
<keyword evidence="4" id="KW-1185">Reference proteome</keyword>
<organism evidence="3 4">
    <name type="scientific">Paraphoma chrysanthemicola</name>
    <dbReference type="NCBI Taxonomy" id="798071"/>
    <lineage>
        <taxon>Eukaryota</taxon>
        <taxon>Fungi</taxon>
        <taxon>Dikarya</taxon>
        <taxon>Ascomycota</taxon>
        <taxon>Pezizomycotina</taxon>
        <taxon>Dothideomycetes</taxon>
        <taxon>Pleosporomycetidae</taxon>
        <taxon>Pleosporales</taxon>
        <taxon>Pleosporineae</taxon>
        <taxon>Phaeosphaeriaceae</taxon>
        <taxon>Paraphoma</taxon>
    </lineage>
</organism>
<comment type="caution">
    <text evidence="3">The sequence shown here is derived from an EMBL/GenBank/DDBJ whole genome shotgun (WGS) entry which is preliminary data.</text>
</comment>
<feature type="region of interest" description="Disordered" evidence="1">
    <location>
        <begin position="402"/>
        <end position="427"/>
    </location>
</feature>
<keyword evidence="2" id="KW-1133">Transmembrane helix</keyword>
<evidence type="ECO:0000313" key="3">
    <source>
        <dbReference type="EMBL" id="KAH7077333.1"/>
    </source>
</evidence>
<keyword evidence="2" id="KW-0812">Transmembrane</keyword>
<dbReference type="OrthoDB" id="3540210at2759"/>
<gene>
    <name evidence="3" type="ORF">FB567DRAFT_451564</name>
</gene>
<keyword evidence="2" id="KW-0472">Membrane</keyword>
<feature type="transmembrane region" description="Helical" evidence="2">
    <location>
        <begin position="305"/>
        <end position="326"/>
    </location>
</feature>
<evidence type="ECO:0000256" key="2">
    <source>
        <dbReference type="SAM" id="Phobius"/>
    </source>
</evidence>
<name>A0A8K0VU68_9PLEO</name>
<protein>
    <submittedName>
        <fullName evidence="3">Uncharacterized protein</fullName>
    </submittedName>
</protein>
<dbReference type="EMBL" id="JAGMVJ010000018">
    <property type="protein sequence ID" value="KAH7077333.1"/>
    <property type="molecule type" value="Genomic_DNA"/>
</dbReference>
<evidence type="ECO:0000256" key="1">
    <source>
        <dbReference type="SAM" id="MobiDB-lite"/>
    </source>
</evidence>
<proteinExistence type="predicted"/>